<proteinExistence type="inferred from homology"/>
<evidence type="ECO:0000256" key="1">
    <source>
        <dbReference type="ARBA" id="ARBA00007447"/>
    </source>
</evidence>
<dbReference type="GO" id="GO:0006508">
    <property type="term" value="P:proteolysis"/>
    <property type="evidence" value="ECO:0007669"/>
    <property type="project" value="InterPro"/>
</dbReference>
<dbReference type="Proteomes" id="UP000799770">
    <property type="component" value="Unassembled WGS sequence"/>
</dbReference>
<reference evidence="4" key="1">
    <citation type="journal article" date="2020" name="Stud. Mycol.">
        <title>101 Dothideomycetes genomes: a test case for predicting lifestyles and emergence of pathogens.</title>
        <authorList>
            <person name="Haridas S."/>
            <person name="Albert R."/>
            <person name="Binder M."/>
            <person name="Bloem J."/>
            <person name="Labutti K."/>
            <person name="Salamov A."/>
            <person name="Andreopoulos B."/>
            <person name="Baker S."/>
            <person name="Barry K."/>
            <person name="Bills G."/>
            <person name="Bluhm B."/>
            <person name="Cannon C."/>
            <person name="Castanera R."/>
            <person name="Culley D."/>
            <person name="Daum C."/>
            <person name="Ezra D."/>
            <person name="Gonzalez J."/>
            <person name="Henrissat B."/>
            <person name="Kuo A."/>
            <person name="Liang C."/>
            <person name="Lipzen A."/>
            <person name="Lutzoni F."/>
            <person name="Magnuson J."/>
            <person name="Mondo S."/>
            <person name="Nolan M."/>
            <person name="Ohm R."/>
            <person name="Pangilinan J."/>
            <person name="Park H.-J."/>
            <person name="Ramirez L."/>
            <person name="Alfaro M."/>
            <person name="Sun H."/>
            <person name="Tritt A."/>
            <person name="Yoshinaga Y."/>
            <person name="Zwiers L.-H."/>
            <person name="Turgeon B."/>
            <person name="Goodwin S."/>
            <person name="Spatafora J."/>
            <person name="Crous P."/>
            <person name="Grigoriev I."/>
        </authorList>
    </citation>
    <scope>NUCLEOTIDE SEQUENCE</scope>
    <source>
        <strain evidence="4">CBS 627.86</strain>
    </source>
</reference>
<dbReference type="EMBL" id="ML977313">
    <property type="protein sequence ID" value="KAF2120497.1"/>
    <property type="molecule type" value="Genomic_DNA"/>
</dbReference>
<feature type="chain" id="PRO_5025535454" evidence="2">
    <location>
        <begin position="22"/>
        <end position="481"/>
    </location>
</feature>
<gene>
    <name evidence="4" type="ORF">BDV96DRAFT_641175</name>
</gene>
<evidence type="ECO:0000259" key="3">
    <source>
        <dbReference type="PROSITE" id="PS51767"/>
    </source>
</evidence>
<sequence>MNAINLVVLLATAFFGLAASAADGTDAMHVRDDSGQGYVACPLQGSGHQSKMNKSEENGGYGYPTYTMNLAIGSDHQNISMALFFQWNETILVPPCVYDPEGFNFDSCNGTDRYRTSSSTTFKNLSHIRDPMFGDASSFTDDIQFGSRQLRAQAMKILPDGNFPFAGFLGLANTVSPSNMSFRESLLAQGLVHNTAFSIDMRHQADNKFTEPGSVVFGGIDQNKYACGNWKQLQIAQGRSLDLRLQKVSAALRPNATKEWDLSILTQEESENGIYAQLVPGTMWYGGLAVPLSLYHAIFGEWPNATAAKPFEFASESLYTVPCNAPAGSLNFTFEGHSDTIQIPLQDLVGDEVSGLGVEFGRQCVSKIVPSAATWFAGTLIGDPFFLSSYVVYDLQPGSILFASKADCGSNITAFGKADDHTSNNASLNGGCGCSGNTTSPANPTSTTALPKNGAGMTISAPWMATVLFVSMLSIAAAMAL</sequence>
<evidence type="ECO:0000313" key="5">
    <source>
        <dbReference type="Proteomes" id="UP000799770"/>
    </source>
</evidence>
<evidence type="ECO:0000313" key="4">
    <source>
        <dbReference type="EMBL" id="KAF2120497.1"/>
    </source>
</evidence>
<dbReference type="AlphaFoldDB" id="A0A6A5ZNP2"/>
<dbReference type="InterPro" id="IPR021109">
    <property type="entry name" value="Peptidase_aspartic_dom_sf"/>
</dbReference>
<organism evidence="4 5">
    <name type="scientific">Lophiotrema nucula</name>
    <dbReference type="NCBI Taxonomy" id="690887"/>
    <lineage>
        <taxon>Eukaryota</taxon>
        <taxon>Fungi</taxon>
        <taxon>Dikarya</taxon>
        <taxon>Ascomycota</taxon>
        <taxon>Pezizomycotina</taxon>
        <taxon>Dothideomycetes</taxon>
        <taxon>Pleosporomycetidae</taxon>
        <taxon>Pleosporales</taxon>
        <taxon>Lophiotremataceae</taxon>
        <taxon>Lophiotrema</taxon>
    </lineage>
</organism>
<dbReference type="Pfam" id="PF00026">
    <property type="entry name" value="Asp"/>
    <property type="match status" value="1"/>
</dbReference>
<dbReference type="PANTHER" id="PTHR47966:SF65">
    <property type="entry name" value="ASPARTIC-TYPE ENDOPEPTIDASE"/>
    <property type="match status" value="1"/>
</dbReference>
<accession>A0A6A5ZNP2</accession>
<keyword evidence="5" id="KW-1185">Reference proteome</keyword>
<feature type="signal peptide" evidence="2">
    <location>
        <begin position="1"/>
        <end position="21"/>
    </location>
</feature>
<dbReference type="PRINTS" id="PR00792">
    <property type="entry name" value="PEPSIN"/>
</dbReference>
<dbReference type="GO" id="GO:0004190">
    <property type="term" value="F:aspartic-type endopeptidase activity"/>
    <property type="evidence" value="ECO:0007669"/>
    <property type="project" value="InterPro"/>
</dbReference>
<dbReference type="PROSITE" id="PS51767">
    <property type="entry name" value="PEPTIDASE_A1"/>
    <property type="match status" value="1"/>
</dbReference>
<protein>
    <submittedName>
        <fullName evidence="4">Aspartic peptidase domain-containing protein</fullName>
    </submittedName>
</protein>
<feature type="domain" description="Peptidase A1" evidence="3">
    <location>
        <begin position="66"/>
        <end position="403"/>
    </location>
</feature>
<dbReference type="SUPFAM" id="SSF50630">
    <property type="entry name" value="Acid proteases"/>
    <property type="match status" value="1"/>
</dbReference>
<name>A0A6A5ZNP2_9PLEO</name>
<dbReference type="PANTHER" id="PTHR47966">
    <property type="entry name" value="BETA-SITE APP-CLEAVING ENZYME, ISOFORM A-RELATED"/>
    <property type="match status" value="1"/>
</dbReference>
<comment type="similarity">
    <text evidence="1">Belongs to the peptidase A1 family.</text>
</comment>
<keyword evidence="2" id="KW-0732">Signal</keyword>
<dbReference type="InterPro" id="IPR001461">
    <property type="entry name" value="Aspartic_peptidase_A1"/>
</dbReference>
<dbReference type="Gene3D" id="2.40.70.10">
    <property type="entry name" value="Acid Proteases"/>
    <property type="match status" value="2"/>
</dbReference>
<dbReference type="OrthoDB" id="771136at2759"/>
<evidence type="ECO:0000256" key="2">
    <source>
        <dbReference type="SAM" id="SignalP"/>
    </source>
</evidence>
<dbReference type="InterPro" id="IPR033121">
    <property type="entry name" value="PEPTIDASE_A1"/>
</dbReference>